<keyword evidence="6" id="KW-0598">Phosphotransferase system</keyword>
<keyword evidence="3" id="KW-0963">Cytoplasm</keyword>
<evidence type="ECO:0000313" key="10">
    <source>
        <dbReference type="Proteomes" id="UP000429958"/>
    </source>
</evidence>
<dbReference type="Pfam" id="PF03830">
    <property type="entry name" value="PTSIIB_sorb"/>
    <property type="match status" value="1"/>
</dbReference>
<gene>
    <name evidence="9" type="ORF">FYJ39_10310</name>
</gene>
<feature type="domain" description="PTS EIIB type-4" evidence="8">
    <location>
        <begin position="1"/>
        <end position="162"/>
    </location>
</feature>
<sequence length="162" mass="18110">MADLYVRIDDRLIHGQTIVAWCPALGIKEIVAIDDVSAKNPMLKNIMSMGVPSVYRTHIVSIEEAREVLSRPGSGNRLVIIKRPDRLLDIEDEIRDTKAIILGNLAKQADAVHKLDGATGIFYLSDSDVETLNHFADKGIQVFFHQLPTSLKTTWEAFKKTI</sequence>
<keyword evidence="7" id="KW-0418">Kinase</keyword>
<dbReference type="Gene3D" id="3.40.35.10">
    <property type="entry name" value="Phosphotransferase system, sorbose subfamily IIB component"/>
    <property type="match status" value="1"/>
</dbReference>
<evidence type="ECO:0000259" key="8">
    <source>
        <dbReference type="PROSITE" id="PS51101"/>
    </source>
</evidence>
<dbReference type="EMBL" id="VUMD01000008">
    <property type="protein sequence ID" value="MSS36961.1"/>
    <property type="molecule type" value="Genomic_DNA"/>
</dbReference>
<dbReference type="RefSeq" id="WP_154472404.1">
    <property type="nucleotide sequence ID" value="NZ_DBEWUL010000123.1"/>
</dbReference>
<dbReference type="Proteomes" id="UP000429958">
    <property type="component" value="Unassembled WGS sequence"/>
</dbReference>
<protein>
    <submittedName>
        <fullName evidence="9">PTS sugar transporter subunit IIB</fullName>
    </submittedName>
</protein>
<keyword evidence="2" id="KW-0813">Transport</keyword>
<dbReference type="InterPro" id="IPR004720">
    <property type="entry name" value="PTS_IIB_sorbose-sp"/>
</dbReference>
<comment type="subcellular location">
    <subcellularLocation>
        <location evidence="1">Cytoplasm</location>
    </subcellularLocation>
</comment>
<evidence type="ECO:0000256" key="7">
    <source>
        <dbReference type="ARBA" id="ARBA00022777"/>
    </source>
</evidence>
<dbReference type="SUPFAM" id="SSF52728">
    <property type="entry name" value="PTS IIb component"/>
    <property type="match status" value="1"/>
</dbReference>
<evidence type="ECO:0000256" key="5">
    <source>
        <dbReference type="ARBA" id="ARBA00022679"/>
    </source>
</evidence>
<reference evidence="9 10" key="1">
    <citation type="submission" date="2019-08" db="EMBL/GenBank/DDBJ databases">
        <title>In-depth cultivation of the pig gut microbiome towards novel bacterial diversity and tailored functional studies.</title>
        <authorList>
            <person name="Wylensek D."/>
            <person name="Hitch T.C.A."/>
            <person name="Clavel T."/>
        </authorList>
    </citation>
    <scope>NUCLEOTIDE SEQUENCE [LARGE SCALE GENOMIC DNA]</scope>
    <source>
        <strain evidence="9 10">WCA-389-WT-23D1</strain>
    </source>
</reference>
<evidence type="ECO:0000256" key="2">
    <source>
        <dbReference type="ARBA" id="ARBA00022448"/>
    </source>
</evidence>
<dbReference type="GO" id="GO:0005737">
    <property type="term" value="C:cytoplasm"/>
    <property type="evidence" value="ECO:0007669"/>
    <property type="project" value="UniProtKB-SubCell"/>
</dbReference>
<proteinExistence type="predicted"/>
<dbReference type="GO" id="GO:0008982">
    <property type="term" value="F:protein-N(PI)-phosphohistidine-sugar phosphotransferase activity"/>
    <property type="evidence" value="ECO:0007669"/>
    <property type="project" value="InterPro"/>
</dbReference>
<dbReference type="GO" id="GO:0009401">
    <property type="term" value="P:phosphoenolpyruvate-dependent sugar phosphotransferase system"/>
    <property type="evidence" value="ECO:0007669"/>
    <property type="project" value="UniProtKB-KW"/>
</dbReference>
<accession>A0A7X2NL88</accession>
<keyword evidence="10" id="KW-1185">Reference proteome</keyword>
<dbReference type="AlphaFoldDB" id="A0A7X2NL88"/>
<dbReference type="GO" id="GO:0016301">
    <property type="term" value="F:kinase activity"/>
    <property type="evidence" value="ECO:0007669"/>
    <property type="project" value="UniProtKB-KW"/>
</dbReference>
<organism evidence="9 10">
    <name type="scientific">Clostridium porci</name>
    <dbReference type="NCBI Taxonomy" id="2605778"/>
    <lineage>
        <taxon>Bacteria</taxon>
        <taxon>Bacillati</taxon>
        <taxon>Bacillota</taxon>
        <taxon>Clostridia</taxon>
        <taxon>Eubacteriales</taxon>
        <taxon>Clostridiaceae</taxon>
        <taxon>Clostridium</taxon>
    </lineage>
</organism>
<dbReference type="PROSITE" id="PS51101">
    <property type="entry name" value="PTS_EIIB_TYPE_4"/>
    <property type="match status" value="1"/>
</dbReference>
<evidence type="ECO:0000256" key="1">
    <source>
        <dbReference type="ARBA" id="ARBA00004496"/>
    </source>
</evidence>
<evidence type="ECO:0000256" key="3">
    <source>
        <dbReference type="ARBA" id="ARBA00022490"/>
    </source>
</evidence>
<evidence type="ECO:0000256" key="4">
    <source>
        <dbReference type="ARBA" id="ARBA00022597"/>
    </source>
</evidence>
<evidence type="ECO:0000256" key="6">
    <source>
        <dbReference type="ARBA" id="ARBA00022683"/>
    </source>
</evidence>
<keyword evidence="4 9" id="KW-0762">Sugar transport</keyword>
<name>A0A7X2NL88_9CLOT</name>
<comment type="caution">
    <text evidence="9">The sequence shown here is derived from an EMBL/GenBank/DDBJ whole genome shotgun (WGS) entry which is preliminary data.</text>
</comment>
<keyword evidence="5" id="KW-0808">Transferase</keyword>
<dbReference type="InterPro" id="IPR036667">
    <property type="entry name" value="PTS_IIB_sorbose-sp_sf"/>
</dbReference>
<evidence type="ECO:0000313" key="9">
    <source>
        <dbReference type="EMBL" id="MSS36961.1"/>
    </source>
</evidence>